<reference evidence="1 2" key="1">
    <citation type="submission" date="2020-04" db="EMBL/GenBank/DDBJ databases">
        <title>Flammeovirga sp. SR4, a novel species isolated from seawater.</title>
        <authorList>
            <person name="Wang X."/>
        </authorList>
    </citation>
    <scope>NUCLEOTIDE SEQUENCE [LARGE SCALE GENOMIC DNA]</scope>
    <source>
        <strain evidence="1 2">SR4</strain>
    </source>
</reference>
<comment type="caution">
    <text evidence="1">The sequence shown here is derived from an EMBL/GenBank/DDBJ whole genome shotgun (WGS) entry which is preliminary data.</text>
</comment>
<dbReference type="EMBL" id="JABAIL010000001">
    <property type="protein sequence ID" value="NLR89932.1"/>
    <property type="molecule type" value="Genomic_DNA"/>
</dbReference>
<evidence type="ECO:0000313" key="2">
    <source>
        <dbReference type="Proteomes" id="UP000585050"/>
    </source>
</evidence>
<accession>A0A7X8SGY0</accession>
<gene>
    <name evidence="1" type="ORF">HGP29_01885</name>
</gene>
<keyword evidence="2" id="KW-1185">Reference proteome</keyword>
<evidence type="ECO:0000313" key="1">
    <source>
        <dbReference type="EMBL" id="NLR89932.1"/>
    </source>
</evidence>
<organism evidence="1 2">
    <name type="scientific">Flammeovirga agarivorans</name>
    <dbReference type="NCBI Taxonomy" id="2726742"/>
    <lineage>
        <taxon>Bacteria</taxon>
        <taxon>Pseudomonadati</taxon>
        <taxon>Bacteroidota</taxon>
        <taxon>Cytophagia</taxon>
        <taxon>Cytophagales</taxon>
        <taxon>Flammeovirgaceae</taxon>
        <taxon>Flammeovirga</taxon>
    </lineage>
</organism>
<sequence>MRLLPTLALLFVLHIVYSQDLEYVEIQANEFSSYNAFSKSPPPHITGRGIKSDSLSQSNLVFDYYVSGEEYYPIESWADYYYWMSKEFAYLFNKPEIFEHFYKLKDDVQMIKYLSINFSVWHFPSTIKIKPHVELNDYQNRFSITNHIVKSESDKKYMLNQMATKRNLLGEN</sequence>
<name>A0A7X8SGY0_9BACT</name>
<dbReference type="RefSeq" id="WP_168880616.1">
    <property type="nucleotide sequence ID" value="NZ_JABAIL010000001.1"/>
</dbReference>
<proteinExistence type="predicted"/>
<dbReference type="AlphaFoldDB" id="A0A7X8SGY0"/>
<protein>
    <submittedName>
        <fullName evidence="1">Uncharacterized protein</fullName>
    </submittedName>
</protein>
<dbReference type="Proteomes" id="UP000585050">
    <property type="component" value="Unassembled WGS sequence"/>
</dbReference>